<dbReference type="RefSeq" id="WP_129969574.1">
    <property type="nucleotide sequence ID" value="NZ_JACCEW010000003.1"/>
</dbReference>
<dbReference type="Gene3D" id="3.40.50.720">
    <property type="entry name" value="NAD(P)-binding Rossmann-like Domain"/>
    <property type="match status" value="1"/>
</dbReference>
<keyword evidence="1 7" id="KW-0436">Ligase</keyword>
<evidence type="ECO:0000256" key="3">
    <source>
        <dbReference type="ARBA" id="ARBA00022840"/>
    </source>
</evidence>
<gene>
    <name evidence="7" type="ORF">H0A68_10335</name>
</gene>
<reference evidence="7 8" key="1">
    <citation type="submission" date="2020-07" db="EMBL/GenBank/DDBJ databases">
        <title>Taxonomic revisions and descriptions of new bacterial species based on genomic comparisons in the high-G+C-content subgroup of the family Alcaligenaceae.</title>
        <authorList>
            <person name="Szabo A."/>
            <person name="Felfoldi T."/>
        </authorList>
    </citation>
    <scope>NUCLEOTIDE SEQUENCE [LARGE SCALE GENOMIC DNA]</scope>
    <source>
        <strain evidence="7 8">DSM 25264</strain>
    </source>
</reference>
<dbReference type="InterPro" id="IPR013815">
    <property type="entry name" value="ATP_grasp_subdomain_1"/>
</dbReference>
<comment type="similarity">
    <text evidence="4">In the N-terminal section; belongs to the acetate CoA ligase alpha subunit family.</text>
</comment>
<keyword evidence="2 5" id="KW-0547">Nucleotide-binding</keyword>
<evidence type="ECO:0000313" key="8">
    <source>
        <dbReference type="Proteomes" id="UP000580517"/>
    </source>
</evidence>
<dbReference type="SUPFAM" id="SSF51735">
    <property type="entry name" value="NAD(P)-binding Rossmann-fold domains"/>
    <property type="match status" value="1"/>
</dbReference>
<dbReference type="Pfam" id="PF13380">
    <property type="entry name" value="CoA_binding_2"/>
    <property type="match status" value="1"/>
</dbReference>
<dbReference type="InterPro" id="IPR036291">
    <property type="entry name" value="NAD(P)-bd_dom_sf"/>
</dbReference>
<dbReference type="AlphaFoldDB" id="A0A853FBG9"/>
<dbReference type="GO" id="GO:0046872">
    <property type="term" value="F:metal ion binding"/>
    <property type="evidence" value="ECO:0007669"/>
    <property type="project" value="InterPro"/>
</dbReference>
<dbReference type="GO" id="GO:0005524">
    <property type="term" value="F:ATP binding"/>
    <property type="evidence" value="ECO:0007669"/>
    <property type="project" value="UniProtKB-UniRule"/>
</dbReference>
<dbReference type="PROSITE" id="PS50975">
    <property type="entry name" value="ATP_GRASP"/>
    <property type="match status" value="1"/>
</dbReference>
<dbReference type="OrthoDB" id="8664175at2"/>
<dbReference type="Gene3D" id="3.30.470.20">
    <property type="entry name" value="ATP-grasp fold, B domain"/>
    <property type="match status" value="1"/>
</dbReference>
<dbReference type="InterPro" id="IPR051538">
    <property type="entry name" value="Acyl-CoA_Synth/Transferase"/>
</dbReference>
<dbReference type="PANTHER" id="PTHR43334">
    <property type="entry name" value="ACETATE--COA LIGASE [ADP-FORMING]"/>
    <property type="match status" value="1"/>
</dbReference>
<dbReference type="Pfam" id="PF13607">
    <property type="entry name" value="Succ_CoA_lig"/>
    <property type="match status" value="1"/>
</dbReference>
<feature type="domain" description="ATP-grasp" evidence="6">
    <location>
        <begin position="508"/>
        <end position="544"/>
    </location>
</feature>
<dbReference type="SUPFAM" id="SSF56059">
    <property type="entry name" value="Glutathione synthetase ATP-binding domain-like"/>
    <property type="match status" value="1"/>
</dbReference>
<comment type="caution">
    <text evidence="7">The sequence shown here is derived from an EMBL/GenBank/DDBJ whole genome shotgun (WGS) entry which is preliminary data.</text>
</comment>
<dbReference type="InterPro" id="IPR032875">
    <property type="entry name" value="Succ_CoA_lig_flav_dom"/>
</dbReference>
<dbReference type="Proteomes" id="UP000580517">
    <property type="component" value="Unassembled WGS sequence"/>
</dbReference>
<dbReference type="PANTHER" id="PTHR43334:SF1">
    <property type="entry name" value="3-HYDROXYPROPIONATE--COA LIGASE [ADP-FORMING]"/>
    <property type="match status" value="1"/>
</dbReference>
<keyword evidence="8" id="KW-1185">Reference proteome</keyword>
<evidence type="ECO:0000256" key="5">
    <source>
        <dbReference type="PROSITE-ProRule" id="PRU00409"/>
    </source>
</evidence>
<dbReference type="Gene3D" id="3.40.50.261">
    <property type="entry name" value="Succinyl-CoA synthetase domains"/>
    <property type="match status" value="2"/>
</dbReference>
<dbReference type="InterPro" id="IPR003781">
    <property type="entry name" value="CoA-bd"/>
</dbReference>
<evidence type="ECO:0000256" key="1">
    <source>
        <dbReference type="ARBA" id="ARBA00022598"/>
    </source>
</evidence>
<dbReference type="SUPFAM" id="SSF52210">
    <property type="entry name" value="Succinyl-CoA synthetase domains"/>
    <property type="match status" value="2"/>
</dbReference>
<dbReference type="InterPro" id="IPR011761">
    <property type="entry name" value="ATP-grasp"/>
</dbReference>
<evidence type="ECO:0000259" key="6">
    <source>
        <dbReference type="PROSITE" id="PS50975"/>
    </source>
</evidence>
<protein>
    <submittedName>
        <fullName evidence="7">Acetate--CoA ligase family protein</fullName>
    </submittedName>
</protein>
<organism evidence="7 8">
    <name type="scientific">Allopusillimonas soli</name>
    <dbReference type="NCBI Taxonomy" id="659016"/>
    <lineage>
        <taxon>Bacteria</taxon>
        <taxon>Pseudomonadati</taxon>
        <taxon>Pseudomonadota</taxon>
        <taxon>Betaproteobacteria</taxon>
        <taxon>Burkholderiales</taxon>
        <taxon>Alcaligenaceae</taxon>
        <taxon>Allopusillimonas</taxon>
    </lineage>
</organism>
<accession>A0A853FBG9</accession>
<sequence>MSANRRKVYRRTELERLFAPRSVAIVGVSPKASAFGSRTLDIIENSGFTGRVHAVNAKYDRIGARPCYPSIRALPETPDCVVIALPREGVEPLVRECADCGVGGVIIYSSGYSETGKAGRAEQQAALTGIARESGMRILGPNCIGILNHTIGFHASFIAVPEGPLPKPRREAIGLVSQSGALGFALSQASERGISFSHMLTCGNACDVDVADEISFLADDPGCRVIACVFEGMSDPHRLIEAAEIARDAGKPVVIYKMATGAQGAEAAMSHTGSLAGSNAAYQAAFRRAGIIMVEDFEALVESAAFFAKAGRPAAPGVAVVATSGGACIMAADKAERHRVPLPQPLPATREVLEQIVPEFGSPRNPCDVTAQVISSAESLQVCVDALMDDDTFGALVVPQPLSYALAAGRLAVFSAAARRQRKIACAIWLTEWLEGPGVLEMEADDHVALFRSMDRCFAALAAWNERESRLSMPARTVPRLADSGAEAAAMRLLADAGSDVLTEREAKQVLKRYGVPVVEDRLVQSADAAAASATELGYPVVMKVESPDILHKTDAGVVRLNLENEQDVRAAFEAIMENARRVTPMPRIQGVLVQPMVRAGTEIMVGAKIDPLFGPVIVVGLGGIMVELLKDTVLELAPVNHGEALGMLGRLKGKAALGGFRGSEPVDLDGLADIVCRLSELVSDQQSRISEMDVNPLICSGGKIMAVDALIVRRKA</sequence>
<evidence type="ECO:0000256" key="4">
    <source>
        <dbReference type="ARBA" id="ARBA00060888"/>
    </source>
</evidence>
<evidence type="ECO:0000256" key="2">
    <source>
        <dbReference type="ARBA" id="ARBA00022741"/>
    </source>
</evidence>
<dbReference type="Pfam" id="PF13549">
    <property type="entry name" value="ATP-grasp_5"/>
    <property type="match status" value="1"/>
</dbReference>
<proteinExistence type="inferred from homology"/>
<dbReference type="FunFam" id="3.30.1490.20:FF:000020">
    <property type="entry name" value="Protein lysine acetyltransferase"/>
    <property type="match status" value="1"/>
</dbReference>
<dbReference type="EMBL" id="JACCEW010000003">
    <property type="protein sequence ID" value="NYT37269.1"/>
    <property type="molecule type" value="Genomic_DNA"/>
</dbReference>
<name>A0A853FBG9_9BURK</name>
<dbReference type="Gene3D" id="3.30.1490.20">
    <property type="entry name" value="ATP-grasp fold, A domain"/>
    <property type="match status" value="1"/>
</dbReference>
<keyword evidence="3 5" id="KW-0067">ATP-binding</keyword>
<dbReference type="InterPro" id="IPR016102">
    <property type="entry name" value="Succinyl-CoA_synth-like"/>
</dbReference>
<dbReference type="GO" id="GO:0016874">
    <property type="term" value="F:ligase activity"/>
    <property type="evidence" value="ECO:0007669"/>
    <property type="project" value="UniProtKB-KW"/>
</dbReference>
<dbReference type="SMART" id="SM00881">
    <property type="entry name" value="CoA_binding"/>
    <property type="match status" value="1"/>
</dbReference>
<evidence type="ECO:0000313" key="7">
    <source>
        <dbReference type="EMBL" id="NYT37269.1"/>
    </source>
</evidence>